<dbReference type="InterPro" id="IPR050278">
    <property type="entry name" value="Serine_Prot_S9B/DPPIV"/>
</dbReference>
<evidence type="ECO:0000256" key="3">
    <source>
        <dbReference type="SAM" id="SignalP"/>
    </source>
</evidence>
<dbReference type="Gene3D" id="2.140.10.30">
    <property type="entry name" value="Dipeptidylpeptidase IV, N-terminal domain"/>
    <property type="match status" value="1"/>
</dbReference>
<comment type="caution">
    <text evidence="6">The sequence shown here is derived from an EMBL/GenBank/DDBJ whole genome shotgun (WGS) entry which is preliminary data.</text>
</comment>
<dbReference type="Gene3D" id="3.40.50.1820">
    <property type="entry name" value="alpha/beta hydrolase"/>
    <property type="match status" value="1"/>
</dbReference>
<protein>
    <submittedName>
        <fullName evidence="6">S9 family peptidase</fullName>
        <ecNumber evidence="6">3.4.-.-</ecNumber>
    </submittedName>
</protein>
<feature type="domain" description="Peptidase S9 prolyl oligopeptidase catalytic" evidence="4">
    <location>
        <begin position="530"/>
        <end position="727"/>
    </location>
</feature>
<evidence type="ECO:0000256" key="2">
    <source>
        <dbReference type="ARBA" id="ARBA00022801"/>
    </source>
</evidence>
<dbReference type="Pfam" id="PF00326">
    <property type="entry name" value="Peptidase_S9"/>
    <property type="match status" value="1"/>
</dbReference>
<keyword evidence="7" id="KW-1185">Reference proteome</keyword>
<dbReference type="SUPFAM" id="SSF53474">
    <property type="entry name" value="alpha/beta-Hydrolases"/>
    <property type="match status" value="1"/>
</dbReference>
<reference evidence="7" key="1">
    <citation type="journal article" date="2019" name="Int. J. Syst. Evol. Microbiol.">
        <title>The Global Catalogue of Microorganisms (GCM) 10K type strain sequencing project: providing services to taxonomists for standard genome sequencing and annotation.</title>
        <authorList>
            <consortium name="The Broad Institute Genomics Platform"/>
            <consortium name="The Broad Institute Genome Sequencing Center for Infectious Disease"/>
            <person name="Wu L."/>
            <person name="Ma J."/>
        </authorList>
    </citation>
    <scope>NUCLEOTIDE SEQUENCE [LARGE SCALE GENOMIC DNA]</scope>
    <source>
        <strain evidence="7">KCTC 42255</strain>
    </source>
</reference>
<evidence type="ECO:0000313" key="6">
    <source>
        <dbReference type="EMBL" id="MFD2698411.1"/>
    </source>
</evidence>
<dbReference type="InterPro" id="IPR002471">
    <property type="entry name" value="Pept_S9_AS"/>
</dbReference>
<dbReference type="Pfam" id="PF00930">
    <property type="entry name" value="DPPIV_N"/>
    <property type="match status" value="1"/>
</dbReference>
<dbReference type="PANTHER" id="PTHR11731:SF193">
    <property type="entry name" value="DIPEPTIDYL PEPTIDASE 9"/>
    <property type="match status" value="1"/>
</dbReference>
<keyword evidence="2 6" id="KW-0378">Hydrolase</keyword>
<dbReference type="EC" id="3.4.-.-" evidence="6"/>
<evidence type="ECO:0000259" key="4">
    <source>
        <dbReference type="Pfam" id="PF00326"/>
    </source>
</evidence>
<evidence type="ECO:0000259" key="5">
    <source>
        <dbReference type="Pfam" id="PF00930"/>
    </source>
</evidence>
<accession>A0ABW5SF33</accession>
<dbReference type="SUPFAM" id="SSF82171">
    <property type="entry name" value="DPP6 N-terminal domain-like"/>
    <property type="match status" value="1"/>
</dbReference>
<dbReference type="Proteomes" id="UP001597357">
    <property type="component" value="Unassembled WGS sequence"/>
</dbReference>
<dbReference type="InterPro" id="IPR029058">
    <property type="entry name" value="AB_hydrolase_fold"/>
</dbReference>
<feature type="domain" description="Dipeptidylpeptidase IV N-terminal" evidence="5">
    <location>
        <begin position="98"/>
        <end position="440"/>
    </location>
</feature>
<dbReference type="RefSeq" id="WP_379047919.1">
    <property type="nucleotide sequence ID" value="NZ_JBHULZ010000041.1"/>
</dbReference>
<gene>
    <name evidence="6" type="ORF">ACFSQ0_10440</name>
</gene>
<dbReference type="InterPro" id="IPR001375">
    <property type="entry name" value="Peptidase_S9_cat"/>
</dbReference>
<dbReference type="EMBL" id="JBHULZ010000041">
    <property type="protein sequence ID" value="MFD2698411.1"/>
    <property type="molecule type" value="Genomic_DNA"/>
</dbReference>
<evidence type="ECO:0000313" key="7">
    <source>
        <dbReference type="Proteomes" id="UP001597357"/>
    </source>
</evidence>
<dbReference type="PROSITE" id="PS00708">
    <property type="entry name" value="PRO_ENDOPEP_SER"/>
    <property type="match status" value="1"/>
</dbReference>
<keyword evidence="1" id="KW-0645">Protease</keyword>
<feature type="chain" id="PRO_5047266711" evidence="3">
    <location>
        <begin position="21"/>
        <end position="727"/>
    </location>
</feature>
<keyword evidence="3" id="KW-0732">Signal</keyword>
<name>A0ABW5SF33_9FLAO</name>
<dbReference type="InterPro" id="IPR002469">
    <property type="entry name" value="Peptidase_S9B_N"/>
</dbReference>
<sequence>MRIFRPFALVFFMGIFLVSAQNKQVTLEEIWGGAFRPAYMESLTSLNNGKEYVVQHYDRSNQNMRVDAYSYETGEQTRNILSSNKIKQLNYFETYQLSPNENFALLGVNTEAIYRRSTRAIYFVYNLNNGENIMLAGHPVQEPQFSPDETKVAYVYENNIYVKDLASGTTTQLTQDGKKNEIINGITDWVYEEEFAFVRAFDWSADASKIAYLKFDETRVPEFSMDIYGSYNNQLYPSQQVFKYPKAGDDNAKVSLHIFDLNLKENKAVKLPKNYEYLPRLKWTKDKDILSVQALNRHQNEMDLLFVDATSLEADVILEERDEAYVDVTDNLTFLNNNSFIWTSEKDGYNHIYHYSKKGKLINQVTQGDWEVTAFYGFDPNTGRVFFQSTENGSVNRDVYSILANGKNKLRLTPKTGTNNADFSADYSYFINDYSSVNTPSVYTLHQAKNGKLVRKIQDNSALAEKVKDYGFSPKELSTIRVNGEDLNMYMIKPHDFDENKKYPVLMYQYSGPGSQSVANTYFSTNDYWYQLLANQGYIVVTVDGRGTGFKGAQFKKVTQKELGKYELEDQIAAAKLLGERDYIDENRIGIWGWSFGGYMSSNAIFRAGDVFNLAIAVAPVTSWRFYDTIYTERYMTTPQENPTGYDENSPITHVSKFDDTNHFLLIHGSADDNVHVQNTMQLIEALVQENKQFDWRIYPDKNHGIYGGNTRLHLYTLMTNYILKNL</sequence>
<evidence type="ECO:0000256" key="1">
    <source>
        <dbReference type="ARBA" id="ARBA00022670"/>
    </source>
</evidence>
<dbReference type="PANTHER" id="PTHR11731">
    <property type="entry name" value="PROTEASE FAMILY S9B,C DIPEPTIDYL-PEPTIDASE IV-RELATED"/>
    <property type="match status" value="1"/>
</dbReference>
<organism evidence="6 7">
    <name type="scientific">Mesonia sediminis</name>
    <dbReference type="NCBI Taxonomy" id="1703946"/>
    <lineage>
        <taxon>Bacteria</taxon>
        <taxon>Pseudomonadati</taxon>
        <taxon>Bacteroidota</taxon>
        <taxon>Flavobacteriia</taxon>
        <taxon>Flavobacteriales</taxon>
        <taxon>Flavobacteriaceae</taxon>
        <taxon>Mesonia</taxon>
    </lineage>
</organism>
<proteinExistence type="predicted"/>
<feature type="signal peptide" evidence="3">
    <location>
        <begin position="1"/>
        <end position="20"/>
    </location>
</feature>
<dbReference type="GO" id="GO:0016787">
    <property type="term" value="F:hydrolase activity"/>
    <property type="evidence" value="ECO:0007669"/>
    <property type="project" value="UniProtKB-KW"/>
</dbReference>